<comment type="caution">
    <text evidence="9">The sequence shown here is derived from an EMBL/GenBank/DDBJ whole genome shotgun (WGS) entry which is preliminary data.</text>
</comment>
<feature type="coiled-coil region" evidence="6">
    <location>
        <begin position="474"/>
        <end position="501"/>
    </location>
</feature>
<evidence type="ECO:0000313" key="9">
    <source>
        <dbReference type="EMBL" id="MBH8588261.1"/>
    </source>
</evidence>
<dbReference type="CDD" id="cd18808">
    <property type="entry name" value="SF1_C_Upf1"/>
    <property type="match status" value="1"/>
</dbReference>
<sequence>MGKKVSFIIHKELLKYWNLNLEENRYMDINERNINPLHSISREEYYSGKISDFTQLAKHCTDENSELFICPKLYRKKEYQENGESTYVYSVWLVIPAKVTSTGELVATRQPFIPRKYLRPSKGDLTFSSLERVERYWKDHPFPTNPSWKRTLEICEDFSRRVLDNVISLITLGTYQELKEVIIFDANECLGSATDRHVKNFYENHIVNKYSKKKYTELCKKSPLVSKLFLPKEELQQGTLSNHETMALKHLGQIKNKDPLTESQRKALHHFLALQDGELLSIEGPPGTGKTTLLQSVFASMWVCSALDQSDVPPVLLASGGTNLAITNILKTFDENIELKRDQFPSGDHFHNIELLAKRWIPDVKSLGTYCIAPSKQGDHQDYQLIFYDKESLKTNWIHFEELDEQDIKRYEKAFLNATSRYFGFSIPDIKSARQLLHARLQTAVGEINEVMGVLTEDYLTAKQIHELLKEYKAESLDQVLSHWSNQLNDLEKEKQAIEAKMYAWDKHKGIRKPLEKFLLRLPVVNKFFEKWFVYANQRFVDRVLSSASIPSYEDTTIETYLEELEKECNQKICQLTAKKAKAEELKQRNEQAQNELTHLQEKYKKYKEIPMDLFRAQEAFDKMHRVLAFHLSTHYWEARWIERAKERILQKQGKFSDRKDFYREVAMLTPCFVSTMYMAPVYFNEKYNYFYGFADLLIIDEASQVLPQYMFPVLSFAKKGLVVGDSKQLPPISNLSRERCEVNIKEAGLHKTSLDIEAMGLHQPDGSMLKLANYLTRYLDEDLKPFMLKEHFRCHPSIAKYFNQLFYGKNLIVRSGQNSPYSIPNLGFVDIEGQEEPSGSSRINHIEAATIALWIQDFFDLYNIKEDKQKDTLAVLTPFAQQARVIRKYLKELGIDQIVVGTVHSLQGAEFDVVVFSPTYTSNTDQHFFDREPYILNVAASRAKKAFLTFGDLRYIGVNRNEPSGKLRKMSVLATETAFAPALPEEVEVNDLLERMKKDFYRELPEKTHQIYKMNIVNSIIDRSQFGMNENATLYT</sequence>
<dbReference type="RefSeq" id="WP_170151249.1">
    <property type="nucleotide sequence ID" value="NZ_CP039710.1"/>
</dbReference>
<dbReference type="SUPFAM" id="SSF52540">
    <property type="entry name" value="P-loop containing nucleoside triphosphate hydrolases"/>
    <property type="match status" value="1"/>
</dbReference>
<organism evidence="9 10">
    <name type="scientific">Thermoactinomyces vulgaris</name>
    <dbReference type="NCBI Taxonomy" id="2026"/>
    <lineage>
        <taxon>Bacteria</taxon>
        <taxon>Bacillati</taxon>
        <taxon>Bacillota</taxon>
        <taxon>Bacilli</taxon>
        <taxon>Bacillales</taxon>
        <taxon>Thermoactinomycetaceae</taxon>
        <taxon>Thermoactinomyces</taxon>
    </lineage>
</organism>
<comment type="similarity">
    <text evidence="1">Belongs to the DNA2/NAM7 helicase family.</text>
</comment>
<dbReference type="Proteomes" id="UP000641910">
    <property type="component" value="Unassembled WGS sequence"/>
</dbReference>
<reference evidence="9 10" key="1">
    <citation type="submission" date="2020-12" db="EMBL/GenBank/DDBJ databases">
        <title>WGS of Thermoactinomyces spp.</title>
        <authorList>
            <person name="Cheng K."/>
        </authorList>
    </citation>
    <scope>NUCLEOTIDE SEQUENCE [LARGE SCALE GENOMIC DNA]</scope>
    <source>
        <strain evidence="10">CICC 10650\ACCC 41061</strain>
    </source>
</reference>
<keyword evidence="10" id="KW-1185">Reference proteome</keyword>
<evidence type="ECO:0000256" key="2">
    <source>
        <dbReference type="ARBA" id="ARBA00022741"/>
    </source>
</evidence>
<gene>
    <name evidence="9" type="ORF">I8U22_05425</name>
</gene>
<keyword evidence="2" id="KW-0547">Nucleotide-binding</keyword>
<name>A0ABS0QG61_THEVU</name>
<accession>A0ABS0QG61</accession>
<dbReference type="PANTHER" id="PTHR43788">
    <property type="entry name" value="DNA2/NAM7 HELICASE FAMILY MEMBER"/>
    <property type="match status" value="1"/>
</dbReference>
<evidence type="ECO:0000256" key="1">
    <source>
        <dbReference type="ARBA" id="ARBA00007913"/>
    </source>
</evidence>
<protein>
    <submittedName>
        <fullName evidence="9">Uncharacterized protein</fullName>
    </submittedName>
</protein>
<keyword evidence="6" id="KW-0175">Coiled coil</keyword>
<evidence type="ECO:0000256" key="6">
    <source>
        <dbReference type="SAM" id="Coils"/>
    </source>
</evidence>
<dbReference type="InterPro" id="IPR047187">
    <property type="entry name" value="SF1_C_Upf1"/>
</dbReference>
<dbReference type="PANTHER" id="PTHR43788:SF8">
    <property type="entry name" value="DNA-BINDING PROTEIN SMUBP-2"/>
    <property type="match status" value="1"/>
</dbReference>
<dbReference type="EMBL" id="JAECVU010000002">
    <property type="protein sequence ID" value="MBH8588261.1"/>
    <property type="molecule type" value="Genomic_DNA"/>
</dbReference>
<evidence type="ECO:0000256" key="3">
    <source>
        <dbReference type="ARBA" id="ARBA00022801"/>
    </source>
</evidence>
<feature type="domain" description="DNA2/NAM7 helicase helicase" evidence="7">
    <location>
        <begin position="566"/>
        <end position="733"/>
    </location>
</feature>
<dbReference type="InterPro" id="IPR050534">
    <property type="entry name" value="Coronavir_polyprotein_1ab"/>
</dbReference>
<feature type="domain" description="DNA2/NAM7 helicase-like C-terminal" evidence="8">
    <location>
        <begin position="778"/>
        <end position="953"/>
    </location>
</feature>
<evidence type="ECO:0000256" key="5">
    <source>
        <dbReference type="ARBA" id="ARBA00022840"/>
    </source>
</evidence>
<evidence type="ECO:0000313" key="10">
    <source>
        <dbReference type="Proteomes" id="UP000641910"/>
    </source>
</evidence>
<evidence type="ECO:0000256" key="4">
    <source>
        <dbReference type="ARBA" id="ARBA00022806"/>
    </source>
</evidence>
<feature type="domain" description="DNA2/NAM7 helicase helicase" evidence="7">
    <location>
        <begin position="260"/>
        <end position="333"/>
    </location>
</feature>
<feature type="coiled-coil region" evidence="6">
    <location>
        <begin position="562"/>
        <end position="610"/>
    </location>
</feature>
<dbReference type="Pfam" id="PF13086">
    <property type="entry name" value="AAA_11"/>
    <property type="match status" value="2"/>
</dbReference>
<dbReference type="InterPro" id="IPR041677">
    <property type="entry name" value="DNA2/NAM7_AAA_11"/>
</dbReference>
<dbReference type="Gene3D" id="3.40.50.300">
    <property type="entry name" value="P-loop containing nucleotide triphosphate hydrolases"/>
    <property type="match status" value="3"/>
</dbReference>
<proteinExistence type="inferred from homology"/>
<keyword evidence="5" id="KW-0067">ATP-binding</keyword>
<keyword evidence="4" id="KW-0347">Helicase</keyword>
<evidence type="ECO:0000259" key="8">
    <source>
        <dbReference type="Pfam" id="PF13087"/>
    </source>
</evidence>
<evidence type="ECO:0000259" key="7">
    <source>
        <dbReference type="Pfam" id="PF13086"/>
    </source>
</evidence>
<dbReference type="Pfam" id="PF13087">
    <property type="entry name" value="AAA_12"/>
    <property type="match status" value="1"/>
</dbReference>
<dbReference type="InterPro" id="IPR027417">
    <property type="entry name" value="P-loop_NTPase"/>
</dbReference>
<keyword evidence="3" id="KW-0378">Hydrolase</keyword>
<dbReference type="InterPro" id="IPR041679">
    <property type="entry name" value="DNA2/NAM7-like_C"/>
</dbReference>